<evidence type="ECO:0000313" key="1">
    <source>
        <dbReference type="EMBL" id="QHU26441.1"/>
    </source>
</evidence>
<sequence>MSSIQSQFAQIPNSVRLLYVVTGGNAFSKSTLLTYLAANKSLIYGFDGTVLNAKNGNTLLTSIFNAQSPTIPVSPGNIYRDMGKKLYLQTNGVLQDIFTYCQLVQGPNTEGVPNDYSTNGNVYICTWTNDTDSGQTALVARSG</sequence>
<proteinExistence type="predicted"/>
<reference evidence="1" key="1">
    <citation type="journal article" date="2020" name="Nature">
        <title>Giant virus diversity and host interactions through global metagenomics.</title>
        <authorList>
            <person name="Schulz F."/>
            <person name="Roux S."/>
            <person name="Paez-Espino D."/>
            <person name="Jungbluth S."/>
            <person name="Walsh D.A."/>
            <person name="Denef V.J."/>
            <person name="McMahon K.D."/>
            <person name="Konstantinidis K.T."/>
            <person name="Eloe-Fadrosh E.A."/>
            <person name="Kyrpides N.C."/>
            <person name="Woyke T."/>
        </authorList>
    </citation>
    <scope>NUCLEOTIDE SEQUENCE</scope>
    <source>
        <strain evidence="1">GVMAG-M-3300027759-16</strain>
    </source>
</reference>
<accession>A0A6C0L9S1</accession>
<protein>
    <submittedName>
        <fullName evidence="1">Uncharacterized protein</fullName>
    </submittedName>
</protein>
<dbReference type="AlphaFoldDB" id="A0A6C0L9S1"/>
<name>A0A6C0L9S1_9ZZZZ</name>
<organism evidence="1">
    <name type="scientific">viral metagenome</name>
    <dbReference type="NCBI Taxonomy" id="1070528"/>
    <lineage>
        <taxon>unclassified sequences</taxon>
        <taxon>metagenomes</taxon>
        <taxon>organismal metagenomes</taxon>
    </lineage>
</organism>
<dbReference type="EMBL" id="MN740440">
    <property type="protein sequence ID" value="QHU26441.1"/>
    <property type="molecule type" value="Genomic_DNA"/>
</dbReference>